<dbReference type="Proteomes" id="UP001590950">
    <property type="component" value="Unassembled WGS sequence"/>
</dbReference>
<feature type="compositionally biased region" description="Basic and acidic residues" evidence="1">
    <location>
        <begin position="597"/>
        <end position="611"/>
    </location>
</feature>
<feature type="compositionally biased region" description="Polar residues" evidence="1">
    <location>
        <begin position="435"/>
        <end position="459"/>
    </location>
</feature>
<keyword evidence="3" id="KW-1185">Reference proteome</keyword>
<evidence type="ECO:0000313" key="2">
    <source>
        <dbReference type="EMBL" id="KAL2046353.1"/>
    </source>
</evidence>
<feature type="region of interest" description="Disordered" evidence="1">
    <location>
        <begin position="831"/>
        <end position="868"/>
    </location>
</feature>
<feature type="region of interest" description="Disordered" evidence="1">
    <location>
        <begin position="511"/>
        <end position="671"/>
    </location>
</feature>
<feature type="region of interest" description="Disordered" evidence="1">
    <location>
        <begin position="204"/>
        <end position="224"/>
    </location>
</feature>
<dbReference type="EMBL" id="JBEFKJ010000004">
    <property type="protein sequence ID" value="KAL2046353.1"/>
    <property type="molecule type" value="Genomic_DNA"/>
</dbReference>
<accession>A0ABR4AML2</accession>
<sequence>MLISRLHKYGASHDNDIHIPTLISFPLYAMASKSPERPGKQRRPPVNGLRRDQPLFGSRRAPRSLQQPPDFFTDSLNTSYIPSPSPPKSPTRQEVRAKPRPVLSNGRSVPGSLKNTPRINDENKRPSFSSRRHSEQSLKPLVAQTNSSKKIPSPHKPAQSLTRPRTPSPPRGCQTLITSPVASESSPGRGYAEAYQRIVEEENLAQENSIENMEDGDGYEFNEQDRPQDFDRLRLQKIQHSASPISLKASRRASPRGPTGDSPPARNGANDKENAAHDSDSESGADYTENITDTSVGSGSSQFARDLHRLGALKEGAKVFSKARVGEKVGLTVENLQRQNGSNESLGSAFSAGSLSHRGSDPPLSIPKAWGRKAKPGKDWLNRINSRSGRFTGDVPKRRSSGDPMIPAKQEREWAEPIDDWIVAAAQVPLPATEEGSSQAAQSSRDSTPKTALQRSSSTDLRRQWEVHDDEFTGRSLQVSDSPPIRIRNGTLDRFRDREIENLEKRAVTTNRLGELREKGSDELLRRRPPSRSAEENRVKDDSDPHPALRRKRSSGLSSLKSEVRDLDQDNALEGTVEDTGEHIPDTPIVIHRNKSHDRSAADDKGAKSEKPIGTSVLPSHERKDSYDFLKTLAKASSESPSPMKDQEFEEFSPPENKEQVEQAPQIAKSSSNLKTPFIAGAWVDQTMGDTPLPSKSNMNLKTPLVTGAWIDTPLPTGGRGPPMPTPDGDLEEKQLHTTAKLGATELIRRLSPNTITERPKIQNQAPLKYSGPPLPRSALEEILNNAKSGRPFKSTANSSELDEDGDPTLHLGDSTIHSLEELIANDTDFSTLLAPTPPSAEEGTTDPSSQGALTTTSTTSTSFNPSRLTDLQSYTHLLTRLTNLAPSIRASKKQLALLERSISSPIGPNRTRTLTHHNKTADPECNEAGPIHDFIYPCHNCGCPGPTTTPFKTLTHLTIPIPRLYHFPPTSQFPHPTRLGALTALALTLLYLELWAQATYCHPLYASHMSGYGVDINAPRPPFVLFKVLYRQTGVENLWWVLSWGPDLRMMDDEFL</sequence>
<feature type="region of interest" description="Disordered" evidence="1">
    <location>
        <begin position="787"/>
        <end position="811"/>
    </location>
</feature>
<reference evidence="2 3" key="1">
    <citation type="submission" date="2024-09" db="EMBL/GenBank/DDBJ databases">
        <title>Rethinking Asexuality: The Enigmatic Case of Functional Sexual Genes in Lepraria (Stereocaulaceae).</title>
        <authorList>
            <person name="Doellman M."/>
            <person name="Sun Y."/>
            <person name="Barcenas-Pena A."/>
            <person name="Lumbsch H.T."/>
            <person name="Grewe F."/>
        </authorList>
    </citation>
    <scope>NUCLEOTIDE SEQUENCE [LARGE SCALE GENOMIC DNA]</scope>
    <source>
        <strain evidence="2 3">Mercado 3170</strain>
    </source>
</reference>
<gene>
    <name evidence="2" type="ORF">N7G274_001800</name>
</gene>
<feature type="compositionally biased region" description="Polar residues" evidence="1">
    <location>
        <begin position="175"/>
        <end position="186"/>
    </location>
</feature>
<protein>
    <submittedName>
        <fullName evidence="2">Uncharacterized protein</fullName>
    </submittedName>
</protein>
<evidence type="ECO:0000256" key="1">
    <source>
        <dbReference type="SAM" id="MobiDB-lite"/>
    </source>
</evidence>
<evidence type="ECO:0000313" key="3">
    <source>
        <dbReference type="Proteomes" id="UP001590950"/>
    </source>
</evidence>
<feature type="region of interest" description="Disordered" evidence="1">
    <location>
        <begin position="33"/>
        <end position="189"/>
    </location>
</feature>
<feature type="compositionally biased region" description="Acidic residues" evidence="1">
    <location>
        <begin position="212"/>
        <end position="222"/>
    </location>
</feature>
<feature type="region of interest" description="Disordered" evidence="1">
    <location>
        <begin position="240"/>
        <end position="302"/>
    </location>
</feature>
<feature type="compositionally biased region" description="Low complexity" evidence="1">
    <location>
        <begin position="345"/>
        <end position="356"/>
    </location>
</feature>
<feature type="region of interest" description="Disordered" evidence="1">
    <location>
        <begin position="425"/>
        <end position="490"/>
    </location>
</feature>
<comment type="caution">
    <text evidence="2">The sequence shown here is derived from an EMBL/GenBank/DDBJ whole genome shotgun (WGS) entry which is preliminary data.</text>
</comment>
<feature type="compositionally biased region" description="Basic and acidic residues" evidence="1">
    <location>
        <begin position="514"/>
        <end position="526"/>
    </location>
</feature>
<feature type="compositionally biased region" description="Basic and acidic residues" evidence="1">
    <location>
        <begin position="269"/>
        <end position="280"/>
    </location>
</feature>
<feature type="compositionally biased region" description="Basic and acidic residues" evidence="1">
    <location>
        <begin position="533"/>
        <end position="547"/>
    </location>
</feature>
<feature type="region of interest" description="Disordered" evidence="1">
    <location>
        <begin position="340"/>
        <end position="408"/>
    </location>
</feature>
<feature type="compositionally biased region" description="Basic and acidic residues" evidence="1">
    <location>
        <begin position="460"/>
        <end position="473"/>
    </location>
</feature>
<name>A0ABR4AML2_9LECA</name>
<organism evidence="2 3">
    <name type="scientific">Stereocaulon virgatum</name>
    <dbReference type="NCBI Taxonomy" id="373712"/>
    <lineage>
        <taxon>Eukaryota</taxon>
        <taxon>Fungi</taxon>
        <taxon>Dikarya</taxon>
        <taxon>Ascomycota</taxon>
        <taxon>Pezizomycotina</taxon>
        <taxon>Lecanoromycetes</taxon>
        <taxon>OSLEUM clade</taxon>
        <taxon>Lecanoromycetidae</taxon>
        <taxon>Lecanorales</taxon>
        <taxon>Lecanorineae</taxon>
        <taxon>Stereocaulaceae</taxon>
        <taxon>Stereocaulon</taxon>
    </lineage>
</organism>
<feature type="compositionally biased region" description="Polar residues" evidence="1">
    <location>
        <begin position="289"/>
        <end position="302"/>
    </location>
</feature>
<proteinExistence type="predicted"/>